<dbReference type="EMBL" id="FNNZ01000003">
    <property type="protein sequence ID" value="SDW34354.1"/>
    <property type="molecule type" value="Genomic_DNA"/>
</dbReference>
<evidence type="ECO:0000313" key="3">
    <source>
        <dbReference type="EMBL" id="SDW34354.1"/>
    </source>
</evidence>
<keyword evidence="2" id="KW-1133">Transmembrane helix</keyword>
<evidence type="ECO:0000313" key="4">
    <source>
        <dbReference type="Proteomes" id="UP000198816"/>
    </source>
</evidence>
<feature type="compositionally biased region" description="Polar residues" evidence="1">
    <location>
        <begin position="1"/>
        <end position="20"/>
    </location>
</feature>
<accession>A0A1H2STL2</accession>
<gene>
    <name evidence="3" type="ORF">SAMN05421783_103112</name>
</gene>
<sequence length="65" mass="7075">MQHTPSEPQPATSLSGQTPGTDHVRSEDNNLTVILGEWGFKVLFAFLGAAATLLSLLAPRRRERS</sequence>
<dbReference type="AlphaFoldDB" id="A0A1H2STL2"/>
<reference evidence="4" key="1">
    <citation type="submission" date="2016-10" db="EMBL/GenBank/DDBJ databases">
        <authorList>
            <person name="Varghese N."/>
            <person name="Submissions S."/>
        </authorList>
    </citation>
    <scope>NUCLEOTIDE SEQUENCE [LARGE SCALE GENOMIC DNA]</scope>
    <source>
        <strain evidence="4">DSM 217</strain>
    </source>
</reference>
<proteinExistence type="predicted"/>
<keyword evidence="4" id="KW-1185">Reference proteome</keyword>
<organism evidence="3 4">
    <name type="scientific">Thiocapsa roseopersicina</name>
    <dbReference type="NCBI Taxonomy" id="1058"/>
    <lineage>
        <taxon>Bacteria</taxon>
        <taxon>Pseudomonadati</taxon>
        <taxon>Pseudomonadota</taxon>
        <taxon>Gammaproteobacteria</taxon>
        <taxon>Chromatiales</taxon>
        <taxon>Chromatiaceae</taxon>
        <taxon>Thiocapsa</taxon>
    </lineage>
</organism>
<feature type="transmembrane region" description="Helical" evidence="2">
    <location>
        <begin position="38"/>
        <end position="58"/>
    </location>
</feature>
<dbReference type="Proteomes" id="UP000198816">
    <property type="component" value="Unassembled WGS sequence"/>
</dbReference>
<protein>
    <submittedName>
        <fullName evidence="3">Uncharacterized protein</fullName>
    </submittedName>
</protein>
<name>A0A1H2STL2_THIRO</name>
<evidence type="ECO:0000256" key="1">
    <source>
        <dbReference type="SAM" id="MobiDB-lite"/>
    </source>
</evidence>
<evidence type="ECO:0000256" key="2">
    <source>
        <dbReference type="SAM" id="Phobius"/>
    </source>
</evidence>
<keyword evidence="2" id="KW-0812">Transmembrane</keyword>
<feature type="region of interest" description="Disordered" evidence="1">
    <location>
        <begin position="1"/>
        <end position="25"/>
    </location>
</feature>
<dbReference type="RefSeq" id="WP_093028643.1">
    <property type="nucleotide sequence ID" value="NZ_FNNZ01000003.1"/>
</dbReference>
<keyword evidence="2" id="KW-0472">Membrane</keyword>
<dbReference type="OrthoDB" id="7062919at2"/>